<dbReference type="InterPro" id="IPR052741">
    <property type="entry name" value="Mitochondrial_HTD2"/>
</dbReference>
<dbReference type="GO" id="GO:0005739">
    <property type="term" value="C:mitochondrion"/>
    <property type="evidence" value="ECO:0007669"/>
    <property type="project" value="TreeGrafter"/>
</dbReference>
<dbReference type="PROSITE" id="PS51671">
    <property type="entry name" value="ACT"/>
    <property type="match status" value="1"/>
</dbReference>
<keyword evidence="3" id="KW-0028">Amino-acid biosynthesis</keyword>
<dbReference type="OrthoDB" id="983542at2759"/>
<dbReference type="Gene3D" id="3.10.129.10">
    <property type="entry name" value="Hotdog Thioesterase"/>
    <property type="match status" value="1"/>
</dbReference>
<dbReference type="Proteomes" id="UP000481288">
    <property type="component" value="Unassembled WGS sequence"/>
</dbReference>
<evidence type="ECO:0000256" key="6">
    <source>
        <dbReference type="ARBA" id="ARBA00023239"/>
    </source>
</evidence>
<dbReference type="Gene3D" id="3.40.190.10">
    <property type="entry name" value="Periplasmic binding protein-like II"/>
    <property type="match status" value="2"/>
</dbReference>
<dbReference type="FunFam" id="3.40.190.10:FF:000228">
    <property type="entry name" value="Chorismate mutase/prephenate dehydratase"/>
    <property type="match status" value="1"/>
</dbReference>
<dbReference type="InterPro" id="IPR001086">
    <property type="entry name" value="Preph_deHydtase"/>
</dbReference>
<evidence type="ECO:0000313" key="11">
    <source>
        <dbReference type="Proteomes" id="UP000481288"/>
    </source>
</evidence>
<gene>
    <name evidence="10" type="primary">pheA</name>
    <name evidence="10" type="ORF">LCER1_G000300</name>
</gene>
<protein>
    <recommendedName>
        <fullName evidence="2">prephenate dehydratase</fullName>
        <ecNumber evidence="2">4.2.1.51</ecNumber>
    </recommendedName>
</protein>
<dbReference type="PANTHER" id="PTHR28152:SF1">
    <property type="entry name" value="HYDROXYACYL-THIOESTER DEHYDRATASE TYPE 2, MITOCHONDRIAL"/>
    <property type="match status" value="1"/>
</dbReference>
<keyword evidence="11" id="KW-1185">Reference proteome</keyword>
<organism evidence="10 11">
    <name type="scientific">Lachnellula cervina</name>
    <dbReference type="NCBI Taxonomy" id="1316786"/>
    <lineage>
        <taxon>Eukaryota</taxon>
        <taxon>Fungi</taxon>
        <taxon>Dikarya</taxon>
        <taxon>Ascomycota</taxon>
        <taxon>Pezizomycotina</taxon>
        <taxon>Leotiomycetes</taxon>
        <taxon>Helotiales</taxon>
        <taxon>Lachnaceae</taxon>
        <taxon>Lachnellula</taxon>
    </lineage>
</organism>
<evidence type="ECO:0000256" key="5">
    <source>
        <dbReference type="ARBA" id="ARBA00023222"/>
    </source>
</evidence>
<evidence type="ECO:0000259" key="9">
    <source>
        <dbReference type="PROSITE" id="PS51671"/>
    </source>
</evidence>
<evidence type="ECO:0000256" key="1">
    <source>
        <dbReference type="ARBA" id="ARBA00004741"/>
    </source>
</evidence>
<feature type="domain" description="ACT" evidence="9">
    <location>
        <begin position="253"/>
        <end position="331"/>
    </location>
</feature>
<dbReference type="EMBL" id="QGMG01000017">
    <property type="protein sequence ID" value="TVY59003.1"/>
    <property type="molecule type" value="Genomic_DNA"/>
</dbReference>
<comment type="pathway">
    <text evidence="1">Amino-acid biosynthesis; L-phenylalanine biosynthesis; phenylpyruvate from prephenate: step 1/1.</text>
</comment>
<evidence type="ECO:0000256" key="4">
    <source>
        <dbReference type="ARBA" id="ARBA00023141"/>
    </source>
</evidence>
<dbReference type="AlphaFoldDB" id="A0A7D8YVF5"/>
<dbReference type="CDD" id="cd04905">
    <property type="entry name" value="ACT_CM-PDT"/>
    <property type="match status" value="1"/>
</dbReference>
<dbReference type="GO" id="GO:0004664">
    <property type="term" value="F:prephenate dehydratase activity"/>
    <property type="evidence" value="ECO:0007669"/>
    <property type="project" value="UniProtKB-EC"/>
</dbReference>
<sequence length="681" mass="75548">MASQPELGTKEPETATTTPVVSFLGPVSSYTHQAALSCFEAAKYSYDPATSITDVFETVQSGEAAFGVVPFENSTNGAVIFTLELLADRHNTYPDINVCEEAYLDVSHYLLGHRAPRNAVTDSPDVSGTCTPTTSIPSPLKPRTKPLCNLKHIERIYTHPQAWGQCETFLGAYLKGIERIDVSSTSRAAEMVKEDTSGTSAAIASSLAAEIHGLDVLARGIEDREDNKTRFFILRKGVDEKANASPAKTKSLISFTVDHRSPGALAQVLDCFRAYTVNLTSINSRPTNVVPFQYIFFVEFEGSKLNDPDQRVEGALASVAKFVQSWRWLGSWDDKLSRMPSFTRREREFGSVGVASRLIDKSYWIFDDLSPMLSHRLNITLADFLPPSCYPHGFNRDNSNPGIERRNARYRTLPPGHHLVYFPTQVPDSELLPDGTDSVQSPGEPFVRRMWAGGSVKFSYGTGVRFDYNSDSDGFWCEEQVTNVAMKGEGDNEKAFVTIERRISEDYSMRDEVPSRGAIIETRDLVFMKRKSVAAAKEAATRPDKVVKPAQEPDFSVLMTPTKSLLARFSGLSFNAHFIHLDPQYAREVEGHRNLLVHGPLSLILMLSVLNSQLKEHEGIGSFDYRNLAPLYANEEMKICVRRDREKTNRFNVWIEGCSGGYAVKGSALVTNKGPGIDGCS</sequence>
<feature type="domain" description="Prephenate dehydratase" evidence="8">
    <location>
        <begin position="20"/>
        <end position="236"/>
    </location>
</feature>
<evidence type="ECO:0000256" key="3">
    <source>
        <dbReference type="ARBA" id="ARBA00022605"/>
    </source>
</evidence>
<proteinExistence type="predicted"/>
<dbReference type="SUPFAM" id="SSF54637">
    <property type="entry name" value="Thioesterase/thiol ester dehydrase-isomerase"/>
    <property type="match status" value="1"/>
</dbReference>
<evidence type="ECO:0000256" key="2">
    <source>
        <dbReference type="ARBA" id="ARBA00013147"/>
    </source>
</evidence>
<dbReference type="InterPro" id="IPR002912">
    <property type="entry name" value="ACT_dom"/>
</dbReference>
<dbReference type="GO" id="GO:0009094">
    <property type="term" value="P:L-phenylalanine biosynthetic process"/>
    <property type="evidence" value="ECO:0007669"/>
    <property type="project" value="UniProtKB-KW"/>
</dbReference>
<dbReference type="Pfam" id="PF00800">
    <property type="entry name" value="PDT"/>
    <property type="match status" value="1"/>
</dbReference>
<dbReference type="PROSITE" id="PS51171">
    <property type="entry name" value="PREPHENATE_DEHYDR_3"/>
    <property type="match status" value="1"/>
</dbReference>
<dbReference type="EC" id="4.2.1.51" evidence="2"/>
<dbReference type="SUPFAM" id="SSF53850">
    <property type="entry name" value="Periplasmic binding protein-like II"/>
    <property type="match status" value="1"/>
</dbReference>
<comment type="caution">
    <text evidence="10">The sequence shown here is derived from an EMBL/GenBank/DDBJ whole genome shotgun (WGS) entry which is preliminary data.</text>
</comment>
<evidence type="ECO:0000256" key="7">
    <source>
        <dbReference type="ARBA" id="ARBA00047848"/>
    </source>
</evidence>
<dbReference type="FunFam" id="3.40.190.10:FF:000034">
    <property type="entry name" value="Chorismate mutase/prephenate dehydratase"/>
    <property type="match status" value="1"/>
</dbReference>
<dbReference type="CDD" id="cd13532">
    <property type="entry name" value="PBP2_PDT_like"/>
    <property type="match status" value="1"/>
</dbReference>
<evidence type="ECO:0000259" key="8">
    <source>
        <dbReference type="PROSITE" id="PS51171"/>
    </source>
</evidence>
<accession>A0A7D8YVF5</accession>
<comment type="catalytic activity">
    <reaction evidence="7">
        <text>prephenate + H(+) = 3-phenylpyruvate + CO2 + H2O</text>
        <dbReference type="Rhea" id="RHEA:21648"/>
        <dbReference type="ChEBI" id="CHEBI:15377"/>
        <dbReference type="ChEBI" id="CHEBI:15378"/>
        <dbReference type="ChEBI" id="CHEBI:16526"/>
        <dbReference type="ChEBI" id="CHEBI:18005"/>
        <dbReference type="ChEBI" id="CHEBI:29934"/>
        <dbReference type="EC" id="4.2.1.51"/>
    </reaction>
</comment>
<evidence type="ECO:0000313" key="10">
    <source>
        <dbReference type="EMBL" id="TVY59003.1"/>
    </source>
</evidence>
<keyword evidence="5" id="KW-0584">Phenylalanine biosynthesis</keyword>
<dbReference type="Gene3D" id="3.30.70.260">
    <property type="match status" value="1"/>
</dbReference>
<keyword evidence="4" id="KW-0057">Aromatic amino acid biosynthesis</keyword>
<dbReference type="GO" id="GO:0019171">
    <property type="term" value="F:(3R)-hydroxyacyl-[acyl-carrier-protein] dehydratase activity"/>
    <property type="evidence" value="ECO:0007669"/>
    <property type="project" value="TreeGrafter"/>
</dbReference>
<dbReference type="InterPro" id="IPR045865">
    <property type="entry name" value="ACT-like_dom_sf"/>
</dbReference>
<dbReference type="SUPFAM" id="SSF55021">
    <property type="entry name" value="ACT-like"/>
    <property type="match status" value="1"/>
</dbReference>
<reference evidence="10 11" key="1">
    <citation type="submission" date="2018-05" db="EMBL/GenBank/DDBJ databases">
        <title>Whole genome sequencing for identification of molecular markers to develop diagnostic detection tools for the regulated plant pathogen Lachnellula willkommii.</title>
        <authorList>
            <person name="Giroux E."/>
            <person name="Bilodeau G."/>
        </authorList>
    </citation>
    <scope>NUCLEOTIDE SEQUENCE [LARGE SCALE GENOMIC DNA]</scope>
    <source>
        <strain evidence="10 11">CBS 625.97</strain>
    </source>
</reference>
<dbReference type="PANTHER" id="PTHR28152">
    <property type="entry name" value="HYDROXYACYL-THIOESTER DEHYDRATASE TYPE 2, MITOCHONDRIAL"/>
    <property type="match status" value="1"/>
</dbReference>
<dbReference type="InterPro" id="IPR029069">
    <property type="entry name" value="HotDog_dom_sf"/>
</dbReference>
<name>A0A7D8YVF5_9HELO</name>
<keyword evidence="6" id="KW-0456">Lyase</keyword>